<dbReference type="SMART" id="SM00861">
    <property type="entry name" value="Transket_pyr"/>
    <property type="match status" value="1"/>
</dbReference>
<sequence length="325" mass="34497">MRELHTGIAIREALTLAMEMDERVFVAGEGVGVSIHDNPIMPTHGLLEQFGERRVKDTPVSEAAIAGLAVGASNMGLLPVVEIMFFPFITLASDMLVNHAAKLRYLSGGKSGFPLTVRVKAGMGFQAGCQHSHNLEAWMAHAPGLKVTFASTPADAKGLLLSAIFDPDPVIVVEEMGLYFMQGEVPDGDVRVPLGKARTVRPGMDATVVAYGGAVYAALAAAETLQEEGVSLEVIDLRTLVPLDKDAVLESLGRTGRLVTVHDANKFCGFGAELAAIAAEEGFASLKAPVRRVAAPNTPVPFTPPQEQFYKPGAEDIVQAVRSIL</sequence>
<dbReference type="Proteomes" id="UP000448292">
    <property type="component" value="Unassembled WGS sequence"/>
</dbReference>
<organism evidence="5 6">
    <name type="scientific">Oceanidesulfovibrio indonesiensis</name>
    <dbReference type="NCBI Taxonomy" id="54767"/>
    <lineage>
        <taxon>Bacteria</taxon>
        <taxon>Pseudomonadati</taxon>
        <taxon>Thermodesulfobacteriota</taxon>
        <taxon>Desulfovibrionia</taxon>
        <taxon>Desulfovibrionales</taxon>
        <taxon>Desulfovibrionaceae</taxon>
        <taxon>Oceanidesulfovibrio</taxon>
    </lineage>
</organism>
<dbReference type="SUPFAM" id="SSF52922">
    <property type="entry name" value="TK C-terminal domain-like"/>
    <property type="match status" value="1"/>
</dbReference>
<dbReference type="FunFam" id="3.40.50.920:FF:000001">
    <property type="entry name" value="Pyruvate dehydrogenase E1 beta subunit"/>
    <property type="match status" value="1"/>
</dbReference>
<evidence type="ECO:0000256" key="1">
    <source>
        <dbReference type="ARBA" id="ARBA00001964"/>
    </source>
</evidence>
<dbReference type="SUPFAM" id="SSF52518">
    <property type="entry name" value="Thiamin diphosphate-binding fold (THDP-binding)"/>
    <property type="match status" value="1"/>
</dbReference>
<dbReference type="RefSeq" id="WP_144301596.1">
    <property type="nucleotide sequence ID" value="NZ_QMIE01000002.1"/>
</dbReference>
<dbReference type="GO" id="GO:0016491">
    <property type="term" value="F:oxidoreductase activity"/>
    <property type="evidence" value="ECO:0007669"/>
    <property type="project" value="UniProtKB-KW"/>
</dbReference>
<dbReference type="AlphaFoldDB" id="A0A7M3MHS0"/>
<comment type="cofactor">
    <cofactor evidence="1">
        <name>thiamine diphosphate</name>
        <dbReference type="ChEBI" id="CHEBI:58937"/>
    </cofactor>
</comment>
<evidence type="ECO:0000313" key="5">
    <source>
        <dbReference type="EMBL" id="TVM19238.1"/>
    </source>
</evidence>
<dbReference type="OrthoDB" id="9780894at2"/>
<dbReference type="PANTHER" id="PTHR43257:SF2">
    <property type="entry name" value="PYRUVATE DEHYDROGENASE E1 COMPONENT SUBUNIT BETA"/>
    <property type="match status" value="1"/>
</dbReference>
<protein>
    <submittedName>
        <fullName evidence="5">Alpha-ketoacid dehydrogenase subunit beta</fullName>
    </submittedName>
</protein>
<dbReference type="InterPro" id="IPR033248">
    <property type="entry name" value="Transketolase_C"/>
</dbReference>
<keyword evidence="6" id="KW-1185">Reference proteome</keyword>
<dbReference type="CDD" id="cd07036">
    <property type="entry name" value="TPP_PYR_E1-PDHc-beta_like"/>
    <property type="match status" value="1"/>
</dbReference>
<accession>A0A7M3MHS0</accession>
<keyword evidence="2" id="KW-0560">Oxidoreductase</keyword>
<feature type="domain" description="Transketolase-like pyrimidine-binding" evidence="4">
    <location>
        <begin position="4"/>
        <end position="181"/>
    </location>
</feature>
<evidence type="ECO:0000256" key="3">
    <source>
        <dbReference type="ARBA" id="ARBA00023052"/>
    </source>
</evidence>
<dbReference type="InterPro" id="IPR005475">
    <property type="entry name" value="Transketolase-like_Pyr-bd"/>
</dbReference>
<evidence type="ECO:0000259" key="4">
    <source>
        <dbReference type="SMART" id="SM00861"/>
    </source>
</evidence>
<dbReference type="EMBL" id="QMIE01000002">
    <property type="protein sequence ID" value="TVM19238.1"/>
    <property type="molecule type" value="Genomic_DNA"/>
</dbReference>
<dbReference type="Gene3D" id="3.40.50.920">
    <property type="match status" value="1"/>
</dbReference>
<dbReference type="Gene3D" id="3.40.50.970">
    <property type="match status" value="1"/>
</dbReference>
<reference evidence="5 6" key="1">
    <citation type="submission" date="2018-06" db="EMBL/GenBank/DDBJ databases">
        <title>Complete genome of Desulfovibrio indonesiensis P37SLT.</title>
        <authorList>
            <person name="Crispim J.S."/>
            <person name="Vidigal P.M.P."/>
            <person name="Silva L.C.F."/>
            <person name="Laguardia C.N."/>
            <person name="Araujo L.C."/>
            <person name="Dias R.S."/>
            <person name="Sousa M.P."/>
            <person name="Paula S.O."/>
            <person name="Silva C."/>
        </authorList>
    </citation>
    <scope>NUCLEOTIDE SEQUENCE [LARGE SCALE GENOMIC DNA]</scope>
    <source>
        <strain evidence="5 6">P37SLT</strain>
    </source>
</reference>
<comment type="caution">
    <text evidence="5">The sequence shown here is derived from an EMBL/GenBank/DDBJ whole genome shotgun (WGS) entry which is preliminary data.</text>
</comment>
<proteinExistence type="predicted"/>
<dbReference type="Pfam" id="PF02779">
    <property type="entry name" value="Transket_pyr"/>
    <property type="match status" value="1"/>
</dbReference>
<keyword evidence="3" id="KW-0786">Thiamine pyrophosphate</keyword>
<evidence type="ECO:0000256" key="2">
    <source>
        <dbReference type="ARBA" id="ARBA00023002"/>
    </source>
</evidence>
<dbReference type="PANTHER" id="PTHR43257">
    <property type="entry name" value="PYRUVATE DEHYDROGENASE E1 COMPONENT BETA SUBUNIT"/>
    <property type="match status" value="1"/>
</dbReference>
<dbReference type="Pfam" id="PF02780">
    <property type="entry name" value="Transketolase_C"/>
    <property type="match status" value="1"/>
</dbReference>
<name>A0A7M3MHS0_9BACT</name>
<dbReference type="InterPro" id="IPR029061">
    <property type="entry name" value="THDP-binding"/>
</dbReference>
<dbReference type="InterPro" id="IPR009014">
    <property type="entry name" value="Transketo_C/PFOR_II"/>
</dbReference>
<evidence type="ECO:0000313" key="6">
    <source>
        <dbReference type="Proteomes" id="UP000448292"/>
    </source>
</evidence>
<gene>
    <name evidence="5" type="ORF">DPQ33_02445</name>
</gene>